<dbReference type="PANTHER" id="PTHR31339:SF9">
    <property type="entry name" value="PLASMIN AND FIBRONECTIN-BINDING PROTEIN A"/>
    <property type="match status" value="1"/>
</dbReference>
<evidence type="ECO:0000256" key="1">
    <source>
        <dbReference type="ARBA" id="ARBA00008834"/>
    </source>
</evidence>
<feature type="compositionally biased region" description="Pro residues" evidence="5">
    <location>
        <begin position="1"/>
        <end position="20"/>
    </location>
</feature>
<dbReference type="Gene3D" id="2.160.20.10">
    <property type="entry name" value="Single-stranded right-handed beta-helix, Pectin lyase-like"/>
    <property type="match status" value="1"/>
</dbReference>
<evidence type="ECO:0000313" key="7">
    <source>
        <dbReference type="Proteomes" id="UP000270471"/>
    </source>
</evidence>
<evidence type="ECO:0000256" key="4">
    <source>
        <dbReference type="RuleBase" id="RU361169"/>
    </source>
</evidence>
<reference evidence="6 7" key="1">
    <citation type="submission" date="2017-11" db="EMBL/GenBank/DDBJ databases">
        <title>Draft genome of actinobacteria isolated from guarana (Paullinia cupana (Mart.) Ducke.</title>
        <authorList>
            <person name="Siqueira K.A."/>
            <person name="Liotti R.G."/>
            <person name="Mendes T.A.O."/>
            <person name="Soares M.A."/>
        </authorList>
    </citation>
    <scope>NUCLEOTIDE SEQUENCE [LARGE SCALE GENOMIC DNA]</scope>
    <source>
        <strain evidence="6 7">193</strain>
    </source>
</reference>
<evidence type="ECO:0000256" key="5">
    <source>
        <dbReference type="SAM" id="MobiDB-lite"/>
    </source>
</evidence>
<comment type="caution">
    <text evidence="6">The sequence shown here is derived from an EMBL/GenBank/DDBJ whole genome shotgun (WGS) entry which is preliminary data.</text>
</comment>
<dbReference type="AlphaFoldDB" id="A0A3M0I0P4"/>
<feature type="region of interest" description="Disordered" evidence="5">
    <location>
        <begin position="1"/>
        <end position="43"/>
    </location>
</feature>
<gene>
    <name evidence="6" type="ORF">CTZ28_29990</name>
</gene>
<dbReference type="InterPro" id="IPR051801">
    <property type="entry name" value="GH28_Enzymes"/>
</dbReference>
<keyword evidence="3 4" id="KW-0326">Glycosidase</keyword>
<dbReference type="OrthoDB" id="9795222at2"/>
<accession>A0A3M0I0P4</accession>
<keyword evidence="2 4" id="KW-0378">Hydrolase</keyword>
<dbReference type="GO" id="GO:0004650">
    <property type="term" value="F:polygalacturonase activity"/>
    <property type="evidence" value="ECO:0007669"/>
    <property type="project" value="InterPro"/>
</dbReference>
<evidence type="ECO:0000256" key="2">
    <source>
        <dbReference type="ARBA" id="ARBA00022801"/>
    </source>
</evidence>
<sequence>MPRARPPATFPTLLGPPPGPGGEASTATTGSNSPRGTSMTDPARRRLLRLGVLTAAAVPLARATGATADDRGRPHFPDAWFPVTDHGAVGDGTTDCTAAVRAAVRACHTAGGGHVLVPPGRWATGPIHLLSGVDLHVAEGATVLFSTDPAAYLPVVRTRWQGIEVYNYSPMVYAHGQHGIGVTGRGVLDAQADDTHWWPWKGSGKYGWKPGMPNEFADWATLEQWGAQGVPVRDRVLGAGHFLRPSFVQPHSCENVLIEGVTLRNSAFWNIHPVLSRNVTVRDVRVECEGPNSDGCDPDSCENVTIERVTFAVHDDCIVVKSGRDEDGWRVGVPSRHIRIQDCVYLSGGAAVAIGSEMSGGVSDVVARRLRLPLDPGLDEASVASVLNVKSTPARGGYVRDVRVTDVDAPAWTYVPFEVTFQYAGGTGGDRPAEVSRLTAERWSVRGHCEYAVRVRAPADAPVDEVRLDRLAFDDAAQDMLLQSVTGLSLRHVTVNGRAQ</sequence>
<keyword evidence="7" id="KW-1185">Reference proteome</keyword>
<protein>
    <submittedName>
        <fullName evidence="6">Glycoside hydrolase</fullName>
    </submittedName>
</protein>
<proteinExistence type="inferred from homology"/>
<dbReference type="EMBL" id="PENI01000023">
    <property type="protein sequence ID" value="RMB82365.1"/>
    <property type="molecule type" value="Genomic_DNA"/>
</dbReference>
<dbReference type="PANTHER" id="PTHR31339">
    <property type="entry name" value="PECTIN LYASE-RELATED"/>
    <property type="match status" value="1"/>
</dbReference>
<organism evidence="6 7">
    <name type="scientific">Streptomyces shenzhenensis</name>
    <dbReference type="NCBI Taxonomy" id="943815"/>
    <lineage>
        <taxon>Bacteria</taxon>
        <taxon>Bacillati</taxon>
        <taxon>Actinomycetota</taxon>
        <taxon>Actinomycetes</taxon>
        <taxon>Kitasatosporales</taxon>
        <taxon>Streptomycetaceae</taxon>
        <taxon>Streptomyces</taxon>
    </lineage>
</organism>
<dbReference type="GO" id="GO:0005975">
    <property type="term" value="P:carbohydrate metabolic process"/>
    <property type="evidence" value="ECO:0007669"/>
    <property type="project" value="InterPro"/>
</dbReference>
<comment type="similarity">
    <text evidence="1 4">Belongs to the glycosyl hydrolase 28 family.</text>
</comment>
<evidence type="ECO:0000256" key="3">
    <source>
        <dbReference type="ARBA" id="ARBA00023295"/>
    </source>
</evidence>
<dbReference type="SUPFAM" id="SSF51126">
    <property type="entry name" value="Pectin lyase-like"/>
    <property type="match status" value="1"/>
</dbReference>
<name>A0A3M0I0P4_9ACTN</name>
<dbReference type="InterPro" id="IPR012334">
    <property type="entry name" value="Pectin_lyas_fold"/>
</dbReference>
<dbReference type="Proteomes" id="UP000270471">
    <property type="component" value="Unassembled WGS sequence"/>
</dbReference>
<dbReference type="InterPro" id="IPR000743">
    <property type="entry name" value="Glyco_hydro_28"/>
</dbReference>
<evidence type="ECO:0000313" key="6">
    <source>
        <dbReference type="EMBL" id="RMB82365.1"/>
    </source>
</evidence>
<dbReference type="Pfam" id="PF00295">
    <property type="entry name" value="Glyco_hydro_28"/>
    <property type="match status" value="1"/>
</dbReference>
<dbReference type="InterPro" id="IPR011050">
    <property type="entry name" value="Pectin_lyase_fold/virulence"/>
</dbReference>